<evidence type="ECO:0000259" key="2">
    <source>
        <dbReference type="SMART" id="SM00322"/>
    </source>
</evidence>
<dbReference type="AlphaFoldDB" id="A0A6A1ULG8"/>
<reference evidence="3 4" key="1">
    <citation type="journal article" date="2019" name="Plant Biotechnol. J.">
        <title>The red bayberry genome and genetic basis of sex determination.</title>
        <authorList>
            <person name="Jia H.M."/>
            <person name="Jia H.J."/>
            <person name="Cai Q.L."/>
            <person name="Wang Y."/>
            <person name="Zhao H.B."/>
            <person name="Yang W.F."/>
            <person name="Wang G.Y."/>
            <person name="Li Y.H."/>
            <person name="Zhan D.L."/>
            <person name="Shen Y.T."/>
            <person name="Niu Q.F."/>
            <person name="Chang L."/>
            <person name="Qiu J."/>
            <person name="Zhao L."/>
            <person name="Xie H.B."/>
            <person name="Fu W.Y."/>
            <person name="Jin J."/>
            <person name="Li X.W."/>
            <person name="Jiao Y."/>
            <person name="Zhou C.C."/>
            <person name="Tu T."/>
            <person name="Chai C.Y."/>
            <person name="Gao J.L."/>
            <person name="Fan L.J."/>
            <person name="van de Weg E."/>
            <person name="Wang J.Y."/>
            <person name="Gao Z.S."/>
        </authorList>
    </citation>
    <scope>NUCLEOTIDE SEQUENCE [LARGE SCALE GENOMIC DNA]</scope>
    <source>
        <tissue evidence="3">Leaves</tissue>
    </source>
</reference>
<keyword evidence="1" id="KW-0694">RNA-binding</keyword>
<gene>
    <name evidence="3" type="ORF">CJ030_MR0G005176</name>
</gene>
<dbReference type="PANTHER" id="PTHR11208">
    <property type="entry name" value="RNA-BINDING PROTEIN RELATED"/>
    <property type="match status" value="1"/>
</dbReference>
<dbReference type="InterPro" id="IPR045071">
    <property type="entry name" value="BBP-like"/>
</dbReference>
<organism evidence="3 4">
    <name type="scientific">Morella rubra</name>
    <name type="common">Chinese bayberry</name>
    <dbReference type="NCBI Taxonomy" id="262757"/>
    <lineage>
        <taxon>Eukaryota</taxon>
        <taxon>Viridiplantae</taxon>
        <taxon>Streptophyta</taxon>
        <taxon>Embryophyta</taxon>
        <taxon>Tracheophyta</taxon>
        <taxon>Spermatophyta</taxon>
        <taxon>Magnoliopsida</taxon>
        <taxon>eudicotyledons</taxon>
        <taxon>Gunneridae</taxon>
        <taxon>Pentapetalae</taxon>
        <taxon>rosids</taxon>
        <taxon>fabids</taxon>
        <taxon>Fagales</taxon>
        <taxon>Myricaceae</taxon>
        <taxon>Morella</taxon>
    </lineage>
</organism>
<feature type="domain" description="K Homology" evidence="2">
    <location>
        <begin position="83"/>
        <end position="183"/>
    </location>
</feature>
<comment type="caution">
    <text evidence="3">The sequence shown here is derived from an EMBL/GenBank/DDBJ whole genome shotgun (WGS) entry which is preliminary data.</text>
</comment>
<dbReference type="Pfam" id="PF22675">
    <property type="entry name" value="KH-I_KHDC4-BBP"/>
    <property type="match status" value="1"/>
</dbReference>
<evidence type="ECO:0000313" key="3">
    <source>
        <dbReference type="EMBL" id="KAB1201026.1"/>
    </source>
</evidence>
<dbReference type="InterPro" id="IPR004087">
    <property type="entry name" value="KH_dom"/>
</dbReference>
<dbReference type="OrthoDB" id="6777263at2759"/>
<accession>A0A6A1ULG8</accession>
<keyword evidence="4" id="KW-1185">Reference proteome</keyword>
<dbReference type="SUPFAM" id="SSF54791">
    <property type="entry name" value="Eukaryotic type KH-domain (KH-domain type I)"/>
    <property type="match status" value="1"/>
</dbReference>
<dbReference type="PANTHER" id="PTHR11208:SF142">
    <property type="entry name" value="K HOMOLOGY DOMAIN-CONTAINING PROTEIN"/>
    <property type="match status" value="1"/>
</dbReference>
<dbReference type="GO" id="GO:0003729">
    <property type="term" value="F:mRNA binding"/>
    <property type="evidence" value="ECO:0007669"/>
    <property type="project" value="TreeGrafter"/>
</dbReference>
<dbReference type="Proteomes" id="UP000516437">
    <property type="component" value="Unassembled WGS sequence"/>
</dbReference>
<evidence type="ECO:0000256" key="1">
    <source>
        <dbReference type="ARBA" id="ARBA00022884"/>
    </source>
</evidence>
<dbReference type="GO" id="GO:0005634">
    <property type="term" value="C:nucleus"/>
    <property type="evidence" value="ECO:0007669"/>
    <property type="project" value="TreeGrafter"/>
</dbReference>
<evidence type="ECO:0000313" key="4">
    <source>
        <dbReference type="Proteomes" id="UP000516437"/>
    </source>
</evidence>
<dbReference type="EMBL" id="RXIC02000101">
    <property type="protein sequence ID" value="KAB1201026.1"/>
    <property type="molecule type" value="Genomic_DNA"/>
</dbReference>
<protein>
    <recommendedName>
        <fullName evidence="2">K Homology domain-containing protein</fullName>
    </recommendedName>
</protein>
<dbReference type="Gene3D" id="3.30.1370.10">
    <property type="entry name" value="K Homology domain, type 1"/>
    <property type="match status" value="1"/>
</dbReference>
<dbReference type="SMART" id="SM00322">
    <property type="entry name" value="KH"/>
    <property type="match status" value="1"/>
</dbReference>
<proteinExistence type="predicted"/>
<name>A0A6A1ULG8_9ROSI</name>
<dbReference type="InterPro" id="IPR036612">
    <property type="entry name" value="KH_dom_type_1_sf"/>
</dbReference>
<sequence length="232" mass="26252">MKIYEIHFEILRVAGMAPNHGFSDFDRLQYGSPSPLSSFDIMPNNRGTGSSVRNGLPQERLGGPHGMNMNWKAAPASLSSYFVKRVLRLDIPVDSYPNFNFIGRLLGPRGNSLRQVEAFTGCRVFIRGKGSIKDPDKEESLRRRPGYEHLNDPLHILIEAEFPASVIDLRLRQAQEILEELLKLDESQDFYKTQQLRELAMTDSNFREGSPQLRGSISPFITNGMKRAKTGQ</sequence>
<dbReference type="GO" id="GO:0048024">
    <property type="term" value="P:regulation of mRNA splicing, via spliceosome"/>
    <property type="evidence" value="ECO:0007669"/>
    <property type="project" value="TreeGrafter"/>
</dbReference>
<dbReference type="InterPro" id="IPR055256">
    <property type="entry name" value="KH_1_KHDC4/BBP-like"/>
</dbReference>